<name>A0A0E2BIS0_9LEPT</name>
<evidence type="ECO:0000313" key="1">
    <source>
        <dbReference type="EMBL" id="EKO35246.1"/>
    </source>
</evidence>
<dbReference type="Proteomes" id="UP000006329">
    <property type="component" value="Unassembled WGS sequence"/>
</dbReference>
<sequence>MCFIIFHKLYKVTCELSNGFFSAKPIQVPAPSGRSFKSKIQTDSAKFLLELSIAERFDLFEGKCFYHIY</sequence>
<proteinExistence type="predicted"/>
<gene>
    <name evidence="1" type="ORF">LEP1GSC179_1995</name>
</gene>
<reference evidence="1" key="1">
    <citation type="submission" date="2012-10" db="EMBL/GenBank/DDBJ databases">
        <authorList>
            <person name="Harkins D.M."/>
            <person name="Durkin A.S."/>
            <person name="Brinkac L.M."/>
            <person name="Haft D.H."/>
            <person name="Selengut J.D."/>
            <person name="Sanka R."/>
            <person name="DePew J."/>
            <person name="Purushe J."/>
            <person name="Matthias M.A."/>
            <person name="Vinetz J.M."/>
            <person name="Sutton G.G."/>
            <person name="Nierman W.C."/>
            <person name="Fouts D.E."/>
        </authorList>
    </citation>
    <scope>NUCLEOTIDE SEQUENCE [LARGE SCALE GENOMIC DNA]</scope>
    <source>
        <strain evidence="1">MOR084</strain>
    </source>
</reference>
<comment type="caution">
    <text evidence="1">The sequence shown here is derived from an EMBL/GenBank/DDBJ whole genome shotgun (WGS) entry which is preliminary data.</text>
</comment>
<dbReference type="EMBL" id="AHON02000014">
    <property type="protein sequence ID" value="EKO35246.1"/>
    <property type="molecule type" value="Genomic_DNA"/>
</dbReference>
<evidence type="ECO:0000313" key="2">
    <source>
        <dbReference type="Proteomes" id="UP000006329"/>
    </source>
</evidence>
<dbReference type="RefSeq" id="WP_004469118.1">
    <property type="nucleotide sequence ID" value="NZ_AHON02000014.1"/>
</dbReference>
<organism evidence="1 2">
    <name type="scientific">Leptospira santarosai str. MOR084</name>
    <dbReference type="NCBI Taxonomy" id="1049984"/>
    <lineage>
        <taxon>Bacteria</taxon>
        <taxon>Pseudomonadati</taxon>
        <taxon>Spirochaetota</taxon>
        <taxon>Spirochaetia</taxon>
        <taxon>Leptospirales</taxon>
        <taxon>Leptospiraceae</taxon>
        <taxon>Leptospira</taxon>
    </lineage>
</organism>
<keyword evidence="2" id="KW-1185">Reference proteome</keyword>
<protein>
    <submittedName>
        <fullName evidence="1">Uncharacterized protein</fullName>
    </submittedName>
</protein>
<dbReference type="AlphaFoldDB" id="A0A0E2BIS0"/>
<accession>A0A0E2BIS0</accession>